<reference evidence="2" key="1">
    <citation type="journal article" date="2023" name="Mol. Phylogenet. Evol.">
        <title>Genome-scale phylogeny and comparative genomics of the fungal order Sordariales.</title>
        <authorList>
            <person name="Hensen N."/>
            <person name="Bonometti L."/>
            <person name="Westerberg I."/>
            <person name="Brannstrom I.O."/>
            <person name="Guillou S."/>
            <person name="Cros-Aarteil S."/>
            <person name="Calhoun S."/>
            <person name="Haridas S."/>
            <person name="Kuo A."/>
            <person name="Mondo S."/>
            <person name="Pangilinan J."/>
            <person name="Riley R."/>
            <person name="LaButti K."/>
            <person name="Andreopoulos B."/>
            <person name="Lipzen A."/>
            <person name="Chen C."/>
            <person name="Yan M."/>
            <person name="Daum C."/>
            <person name="Ng V."/>
            <person name="Clum A."/>
            <person name="Steindorff A."/>
            <person name="Ohm R.A."/>
            <person name="Martin F."/>
            <person name="Silar P."/>
            <person name="Natvig D.O."/>
            <person name="Lalanne C."/>
            <person name="Gautier V."/>
            <person name="Ament-Velasquez S.L."/>
            <person name="Kruys A."/>
            <person name="Hutchinson M.I."/>
            <person name="Powell A.J."/>
            <person name="Barry K."/>
            <person name="Miller A.N."/>
            <person name="Grigoriev I.V."/>
            <person name="Debuchy R."/>
            <person name="Gladieux P."/>
            <person name="Hiltunen Thoren M."/>
            <person name="Johannesson H."/>
        </authorList>
    </citation>
    <scope>NUCLEOTIDE SEQUENCE</scope>
    <source>
        <strain evidence="2">CBS 315.58</strain>
    </source>
</reference>
<evidence type="ECO:0000313" key="2">
    <source>
        <dbReference type="EMBL" id="KAK4205428.1"/>
    </source>
</evidence>
<proteinExistence type="predicted"/>
<feature type="compositionally biased region" description="Basic and acidic residues" evidence="1">
    <location>
        <begin position="699"/>
        <end position="714"/>
    </location>
</feature>
<sequence length="787" mass="88054">MPSTMPFTIDNFDTDSVVQVHQRCILITGTTDTTASHISVKSQVGRGQSATPDQRWPVSNGHFKALVLLASGMNTIRVVSSNNDDDKAELRVRYRPLLKSPPLYLAILIAKDSLLSIDCHPLKFGTLSSTHSSLEAAIAKFRVTALMWQAIITDEMQRSGLGRRTFRLQEEWGIDTLTREHVQTSFTEPENAHGWVPRVHLVRTDKTVAELRQIERGRGSPNNLDAIFVEALEKYGGPFVSKARPVVAGLVLDSHYDDKRGRVLGHEAIGRYDPGGISVATFGSHLAYAWPRFMDEIPECLLDARPTSGGSVSNDRCYCLWETCAVGQVDFLQEVRRAFGAESDFYFQARDIVEWVKAFLPRTAYCYQDEADGTEYDSSDLSWQPFRGDLRDALFLRATRPHFKLPGDKTISSSPPRIEINGTLEKASISIYSESKIRKVTMQGPNPLSSYGEDEKSWQAILEKDFIANNRQRPWRIKALGDNGLEVMVPNIWAHLHPATALTLPGHPHIIIEKKSAASRVGAYGPDWHPWTVMFKKRNADGKLVRATKIALHVGDALDGAMVYYKDGTVANCGRPGYMPGGHQKRIISLKNRAGISCVAVTRAHSDRAWWPLIGLRMWTFDGRSMGALNMKHAGKGSPEFLTPGKGRKVIGLFGHHGRGGNLCTEFGIITAPSGVKLPEEVYDPEKWEALDPKQGILGKHERDEVGNGEEERRRRSKRRRLDKEPKLSDKSAVELDEDSDSSTDGEVDDDGGDSVDRGYDDFQHVKEQHVLQMYQEIYEEGKRYMT</sequence>
<evidence type="ECO:0000313" key="3">
    <source>
        <dbReference type="Proteomes" id="UP001303160"/>
    </source>
</evidence>
<feature type="compositionally biased region" description="Basic and acidic residues" evidence="1">
    <location>
        <begin position="755"/>
        <end position="767"/>
    </location>
</feature>
<dbReference type="PANTHER" id="PTHR21054:SF2">
    <property type="entry name" value="MIP04191P"/>
    <property type="match status" value="1"/>
</dbReference>
<feature type="region of interest" description="Disordered" evidence="1">
    <location>
        <begin position="689"/>
        <end position="767"/>
    </location>
</feature>
<keyword evidence="3" id="KW-1185">Reference proteome</keyword>
<dbReference type="Proteomes" id="UP001303160">
    <property type="component" value="Unassembled WGS sequence"/>
</dbReference>
<evidence type="ECO:0000256" key="1">
    <source>
        <dbReference type="SAM" id="MobiDB-lite"/>
    </source>
</evidence>
<comment type="caution">
    <text evidence="2">The sequence shown here is derived from an EMBL/GenBank/DDBJ whole genome shotgun (WGS) entry which is preliminary data.</text>
</comment>
<accession>A0AAN6XR72</accession>
<dbReference type="AlphaFoldDB" id="A0AAN6XR72"/>
<dbReference type="EMBL" id="MU863876">
    <property type="protein sequence ID" value="KAK4205428.1"/>
    <property type="molecule type" value="Genomic_DNA"/>
</dbReference>
<protein>
    <submittedName>
        <fullName evidence="2">Peptidase family-domain-containing protein</fullName>
    </submittedName>
</protein>
<reference evidence="2" key="2">
    <citation type="submission" date="2023-05" db="EMBL/GenBank/DDBJ databases">
        <authorList>
            <consortium name="Lawrence Berkeley National Laboratory"/>
            <person name="Steindorff A."/>
            <person name="Hensen N."/>
            <person name="Bonometti L."/>
            <person name="Westerberg I."/>
            <person name="Brannstrom I.O."/>
            <person name="Guillou S."/>
            <person name="Cros-Aarteil S."/>
            <person name="Calhoun S."/>
            <person name="Haridas S."/>
            <person name="Kuo A."/>
            <person name="Mondo S."/>
            <person name="Pangilinan J."/>
            <person name="Riley R."/>
            <person name="Labutti K."/>
            <person name="Andreopoulos B."/>
            <person name="Lipzen A."/>
            <person name="Chen C."/>
            <person name="Yanf M."/>
            <person name="Daum C."/>
            <person name="Ng V."/>
            <person name="Clum A."/>
            <person name="Ohm R."/>
            <person name="Martin F."/>
            <person name="Silar P."/>
            <person name="Natvig D."/>
            <person name="Lalanne C."/>
            <person name="Gautier V."/>
            <person name="Ament-Velasquez S.L."/>
            <person name="Kruys A."/>
            <person name="Hutchinson M.I."/>
            <person name="Powell A.J."/>
            <person name="Barry K."/>
            <person name="Miller A.N."/>
            <person name="Grigoriev I.V."/>
            <person name="Debuchy R."/>
            <person name="Gladieux P."/>
            <person name="Thoren M.H."/>
            <person name="Johannesson H."/>
        </authorList>
    </citation>
    <scope>NUCLEOTIDE SEQUENCE</scope>
    <source>
        <strain evidence="2">CBS 315.58</strain>
    </source>
</reference>
<gene>
    <name evidence="2" type="ORF">QBC40DRAFT_336102</name>
</gene>
<dbReference type="GO" id="GO:0005737">
    <property type="term" value="C:cytoplasm"/>
    <property type="evidence" value="ECO:0007669"/>
    <property type="project" value="TreeGrafter"/>
</dbReference>
<dbReference type="InterPro" id="IPR013783">
    <property type="entry name" value="Ig-like_fold"/>
</dbReference>
<name>A0AAN6XR72_9PEZI</name>
<organism evidence="2 3">
    <name type="scientific">Triangularia verruculosa</name>
    <dbReference type="NCBI Taxonomy" id="2587418"/>
    <lineage>
        <taxon>Eukaryota</taxon>
        <taxon>Fungi</taxon>
        <taxon>Dikarya</taxon>
        <taxon>Ascomycota</taxon>
        <taxon>Pezizomycotina</taxon>
        <taxon>Sordariomycetes</taxon>
        <taxon>Sordariomycetidae</taxon>
        <taxon>Sordariales</taxon>
        <taxon>Podosporaceae</taxon>
        <taxon>Triangularia</taxon>
    </lineage>
</organism>
<dbReference type="PANTHER" id="PTHR21054">
    <property type="entry name" value="ZINC METALLOPROTEINASE-RELATED"/>
    <property type="match status" value="1"/>
</dbReference>
<dbReference type="InterPro" id="IPR021917">
    <property type="entry name" value="Unchr_Zn-peptidase-like"/>
</dbReference>
<feature type="compositionally biased region" description="Basic and acidic residues" evidence="1">
    <location>
        <begin position="722"/>
        <end position="734"/>
    </location>
</feature>
<feature type="compositionally biased region" description="Acidic residues" evidence="1">
    <location>
        <begin position="735"/>
        <end position="754"/>
    </location>
</feature>
<dbReference type="Pfam" id="PF12044">
    <property type="entry name" value="Metallopep"/>
    <property type="match status" value="1"/>
</dbReference>
<dbReference type="InterPro" id="IPR053002">
    <property type="entry name" value="Metalloproteinase_M10B"/>
</dbReference>
<dbReference type="Gene3D" id="2.60.40.10">
    <property type="entry name" value="Immunoglobulins"/>
    <property type="match status" value="1"/>
</dbReference>